<dbReference type="GO" id="GO:0000166">
    <property type="term" value="F:nucleotide binding"/>
    <property type="evidence" value="ECO:0007669"/>
    <property type="project" value="UniProtKB-KW"/>
</dbReference>
<accession>A0A834W9X2</accession>
<feature type="domain" description="Disease resistance N-terminal" evidence="4">
    <location>
        <begin position="5"/>
        <end position="87"/>
    </location>
</feature>
<evidence type="ECO:0000313" key="6">
    <source>
        <dbReference type="EMBL" id="KAF7809254.1"/>
    </source>
</evidence>
<evidence type="ECO:0000256" key="2">
    <source>
        <dbReference type="ARBA" id="ARBA00022741"/>
    </source>
</evidence>
<comment type="caution">
    <text evidence="6">The sequence shown here is derived from an EMBL/GenBank/DDBJ whole genome shotgun (WGS) entry which is preliminary data.</text>
</comment>
<dbReference type="GO" id="GO:0006952">
    <property type="term" value="P:defense response"/>
    <property type="evidence" value="ECO:0007669"/>
    <property type="project" value="UniProtKB-KW"/>
</dbReference>
<dbReference type="InterPro" id="IPR056789">
    <property type="entry name" value="LRR_R13L1-DRL21"/>
</dbReference>
<keyword evidence="2" id="KW-0547">Nucleotide-binding</keyword>
<reference evidence="6" key="1">
    <citation type="submission" date="2020-09" db="EMBL/GenBank/DDBJ databases">
        <title>Genome-Enabled Discovery of Anthraquinone Biosynthesis in Senna tora.</title>
        <authorList>
            <person name="Kang S.-H."/>
            <person name="Pandey R.P."/>
            <person name="Lee C.-M."/>
            <person name="Sim J.-S."/>
            <person name="Jeong J.-T."/>
            <person name="Choi B.-S."/>
            <person name="Jung M."/>
            <person name="Ginzburg D."/>
            <person name="Zhao K."/>
            <person name="Won S.Y."/>
            <person name="Oh T.-J."/>
            <person name="Yu Y."/>
            <person name="Kim N.-H."/>
            <person name="Lee O.R."/>
            <person name="Lee T.-H."/>
            <person name="Bashyal P."/>
            <person name="Kim T.-S."/>
            <person name="Lee W.-H."/>
            <person name="Kawkins C."/>
            <person name="Kim C.-K."/>
            <person name="Kim J.S."/>
            <person name="Ahn B.O."/>
            <person name="Rhee S.Y."/>
            <person name="Sohng J.K."/>
        </authorList>
    </citation>
    <scope>NUCLEOTIDE SEQUENCE</scope>
    <source>
        <tissue evidence="6">Leaf</tissue>
    </source>
</reference>
<dbReference type="Pfam" id="PF25019">
    <property type="entry name" value="LRR_R13L1-DRL21"/>
    <property type="match status" value="1"/>
</dbReference>
<evidence type="ECO:0000313" key="7">
    <source>
        <dbReference type="Proteomes" id="UP000634136"/>
    </source>
</evidence>
<dbReference type="InterPro" id="IPR041118">
    <property type="entry name" value="Rx_N"/>
</dbReference>
<keyword evidence="1" id="KW-0677">Repeat</keyword>
<keyword evidence="7" id="KW-1185">Reference proteome</keyword>
<dbReference type="CDD" id="cd14798">
    <property type="entry name" value="RX-CC_like"/>
    <property type="match status" value="1"/>
</dbReference>
<evidence type="ECO:0000259" key="5">
    <source>
        <dbReference type="Pfam" id="PF25019"/>
    </source>
</evidence>
<evidence type="ECO:0000256" key="3">
    <source>
        <dbReference type="ARBA" id="ARBA00022821"/>
    </source>
</evidence>
<dbReference type="OrthoDB" id="1436568at2759"/>
<dbReference type="InterPro" id="IPR038005">
    <property type="entry name" value="RX-like_CC"/>
</dbReference>
<dbReference type="Gene3D" id="1.20.5.4130">
    <property type="match status" value="1"/>
</dbReference>
<sequence>MAEAVLEVVLGNLSSLMQKGLGLFLGVDQETRRLSSLLTTIKAVLEDAEEKQLTNTSLQDWLRKLKDAAHLLDHILDECLTQDLAMEYQGLKVHASCFSSFHPNHVLFRIKIAKEMKEIRERLDEIAEERTKFHLTEIVAQEEYCCITNENGESNSSGRFRHISIHTYKPLDGPSLQDLLHVNSLKAYINQESNFGPPPPPILMKCYKLRLLDITCLKELSSSIGHLKHLRYLNLSSGTFKTLPNSICRLWNLQILKLRNCSNLQKLPKRLKCLKSLRHLHLEWCRSLSSMAPEMRQLTCLKTLDTYIVGKQKGFKLAELGQLKLKGSLHIKHLERVESVMDAQEANLANKHLKELVLSWGKNEEYKLQKNVEQILQVLQPHTQLNTLLVGGYMGSQLPQWMLDSTLKDLCRLELADCENCIQIPPFGKFPSLENLKLSNMNHVQFIDEESYEVGVARGFKALKFLLLEKLPNLEKLSKEEGDNIFPCLSTLQVSHCPKLSLPCLPSVTQLYILNECKEALLRSIQNLGNLECLWLIKNKELSSFPDGMLGGLTFLKELHIVYHDKLEVLPTECSSLKALEELHIVECNNLETLTEEVIQGLHSLKRLKLCGYAKFKLSQAFQCLTSLEDLTIARCPEVEAFPEALQNLVALQSLTLYDLPNLASLPDWLGNLRLLKSLFISKCPKLMSLPTSIRYLSGLNNLGIYCCPELQKRCEEETGEDWHNIAHVPHTRNQSTDHQPNGFSYSCYHLEYRDWMMLSEDLLMLSWEQSLMSSFLKIALFTSRLDWSMEHFAY</sequence>
<dbReference type="Proteomes" id="UP000634136">
    <property type="component" value="Unassembled WGS sequence"/>
</dbReference>
<dbReference type="SUPFAM" id="SSF52047">
    <property type="entry name" value="RNI-like"/>
    <property type="match status" value="1"/>
</dbReference>
<dbReference type="InterPro" id="IPR032675">
    <property type="entry name" value="LRR_dom_sf"/>
</dbReference>
<protein>
    <submittedName>
        <fullName evidence="6">Putative disease resistance protein RGA3</fullName>
    </submittedName>
</protein>
<organism evidence="6 7">
    <name type="scientific">Senna tora</name>
    <dbReference type="NCBI Taxonomy" id="362788"/>
    <lineage>
        <taxon>Eukaryota</taxon>
        <taxon>Viridiplantae</taxon>
        <taxon>Streptophyta</taxon>
        <taxon>Embryophyta</taxon>
        <taxon>Tracheophyta</taxon>
        <taxon>Spermatophyta</taxon>
        <taxon>Magnoliopsida</taxon>
        <taxon>eudicotyledons</taxon>
        <taxon>Gunneridae</taxon>
        <taxon>Pentapetalae</taxon>
        <taxon>rosids</taxon>
        <taxon>fabids</taxon>
        <taxon>Fabales</taxon>
        <taxon>Fabaceae</taxon>
        <taxon>Caesalpinioideae</taxon>
        <taxon>Cassia clade</taxon>
        <taxon>Senna</taxon>
    </lineage>
</organism>
<dbReference type="Gene3D" id="3.80.10.10">
    <property type="entry name" value="Ribonuclease Inhibitor"/>
    <property type="match status" value="3"/>
</dbReference>
<gene>
    <name evidence="6" type="ORF">G2W53_035997</name>
</gene>
<dbReference type="AlphaFoldDB" id="A0A834W9X2"/>
<dbReference type="PANTHER" id="PTHR47186:SF3">
    <property type="entry name" value="OS09G0267800 PROTEIN"/>
    <property type="match status" value="1"/>
</dbReference>
<evidence type="ECO:0000256" key="1">
    <source>
        <dbReference type="ARBA" id="ARBA00022737"/>
    </source>
</evidence>
<evidence type="ECO:0000259" key="4">
    <source>
        <dbReference type="Pfam" id="PF18052"/>
    </source>
</evidence>
<feature type="domain" description="R13L1/DRL21-like LRR repeat region" evidence="5">
    <location>
        <begin position="317"/>
        <end position="441"/>
    </location>
</feature>
<name>A0A834W9X2_9FABA</name>
<proteinExistence type="predicted"/>
<dbReference type="PANTHER" id="PTHR47186">
    <property type="entry name" value="LEUCINE-RICH REPEAT-CONTAINING PROTEIN 57"/>
    <property type="match status" value="1"/>
</dbReference>
<dbReference type="SUPFAM" id="SSF52058">
    <property type="entry name" value="L domain-like"/>
    <property type="match status" value="1"/>
</dbReference>
<dbReference type="Pfam" id="PF18052">
    <property type="entry name" value="Rx_N"/>
    <property type="match status" value="1"/>
</dbReference>
<dbReference type="EMBL" id="JAAIUW010000011">
    <property type="protein sequence ID" value="KAF7809254.1"/>
    <property type="molecule type" value="Genomic_DNA"/>
</dbReference>
<keyword evidence="3" id="KW-0611">Plant defense</keyword>